<dbReference type="AlphaFoldDB" id="F4KXE9"/>
<dbReference type="SUPFAM" id="SSF55347">
    <property type="entry name" value="Glyceraldehyde-3-phosphate dehydrogenase-like, C-terminal domain"/>
    <property type="match status" value="1"/>
</dbReference>
<protein>
    <submittedName>
        <fullName evidence="3">Oxidoreductase domain protein</fullName>
    </submittedName>
</protein>
<dbReference type="STRING" id="760192.Halhy_1463"/>
<dbReference type="Pfam" id="PF19051">
    <property type="entry name" value="GFO_IDH_MocA_C2"/>
    <property type="match status" value="1"/>
</dbReference>
<dbReference type="KEGG" id="hhy:Halhy_1463"/>
<dbReference type="InterPro" id="IPR000683">
    <property type="entry name" value="Gfo/Idh/MocA-like_OxRdtase_N"/>
</dbReference>
<dbReference type="HOGENOM" id="CLU_023194_24_0_10"/>
<reference evidence="3 4" key="1">
    <citation type="journal article" date="2011" name="Stand. Genomic Sci.">
        <title>Complete genome sequence of Haliscomenobacter hydrossis type strain (O).</title>
        <authorList>
            <consortium name="US DOE Joint Genome Institute (JGI-PGF)"/>
            <person name="Daligault H."/>
            <person name="Lapidus A."/>
            <person name="Zeytun A."/>
            <person name="Nolan M."/>
            <person name="Lucas S."/>
            <person name="Del Rio T.G."/>
            <person name="Tice H."/>
            <person name="Cheng J.F."/>
            <person name="Tapia R."/>
            <person name="Han C."/>
            <person name="Goodwin L."/>
            <person name="Pitluck S."/>
            <person name="Liolios K."/>
            <person name="Pagani I."/>
            <person name="Ivanova N."/>
            <person name="Huntemann M."/>
            <person name="Mavromatis K."/>
            <person name="Mikhailova N."/>
            <person name="Pati A."/>
            <person name="Chen A."/>
            <person name="Palaniappan K."/>
            <person name="Land M."/>
            <person name="Hauser L."/>
            <person name="Brambilla E.M."/>
            <person name="Rohde M."/>
            <person name="Verbarg S."/>
            <person name="Goker M."/>
            <person name="Bristow J."/>
            <person name="Eisen J.A."/>
            <person name="Markowitz V."/>
            <person name="Hugenholtz P."/>
            <person name="Kyrpides N.C."/>
            <person name="Klenk H.P."/>
            <person name="Woyke T."/>
        </authorList>
    </citation>
    <scope>NUCLEOTIDE SEQUENCE [LARGE SCALE GENOMIC DNA]</scope>
    <source>
        <strain evidence="4">ATCC 27775 / DSM 1100 / LMG 10767 / O</strain>
    </source>
</reference>
<feature type="domain" description="Gfo/Idh/MocA-like oxidoreductase N-terminal" evidence="1">
    <location>
        <begin position="43"/>
        <end position="166"/>
    </location>
</feature>
<dbReference type="InterPro" id="IPR036291">
    <property type="entry name" value="NAD(P)-bd_dom_sf"/>
</dbReference>
<sequence length="441" mass="49067">MYHSRRKFIHHAGKLVIGAGILGSLPLELIAAQRRYISPNDRIGVGVIGCNGMGFSDLQSFLKNSACFCAALCDVDSNVLNRRKLDLEKAGLTAPKLYKNYQDLLADQAVDIVIIGTPDHWHCLQFLDALSAGKDVYIEKPIGNSIAEIRAMELASARSGRVVQVGQWQRSLPHLEDAHQYMRSGKLGRIRTVKAWAYIDWVSAVPKAPDGPVPAGVDYDLWLGPAPKRPFNPNRFHFNFRWYWDYAGGLMTDWGVHLIDTVLQFMEPEMPQSIMASGGKMAFLNDAQETPDTLTAVYNFRDFNLIWEHTLGIGIGNFNRPQGVAFLGENGTMVISRADWEVIPHHKNIEAVPSQKSQGASGLDLHVQNFLEAVAVKEPEAAKASIGIGARVGIVSQMGNIAYRSGQALHWDAEKGKFKEKEANGYLRREYYNGYKLLSEK</sequence>
<dbReference type="SUPFAM" id="SSF51735">
    <property type="entry name" value="NAD(P)-binding Rossmann-fold domains"/>
    <property type="match status" value="1"/>
</dbReference>
<dbReference type="Gene3D" id="3.40.50.720">
    <property type="entry name" value="NAD(P)-binding Rossmann-like Domain"/>
    <property type="match status" value="1"/>
</dbReference>
<evidence type="ECO:0000259" key="2">
    <source>
        <dbReference type="Pfam" id="PF19051"/>
    </source>
</evidence>
<dbReference type="InterPro" id="IPR050463">
    <property type="entry name" value="Gfo/Idh/MocA_oxidrdct_glycsds"/>
</dbReference>
<dbReference type="Pfam" id="PF01408">
    <property type="entry name" value="GFO_IDH_MocA"/>
    <property type="match status" value="1"/>
</dbReference>
<organism evidence="3 4">
    <name type="scientific">Haliscomenobacter hydrossis (strain ATCC 27775 / DSM 1100 / LMG 10767 / O)</name>
    <dbReference type="NCBI Taxonomy" id="760192"/>
    <lineage>
        <taxon>Bacteria</taxon>
        <taxon>Pseudomonadati</taxon>
        <taxon>Bacteroidota</taxon>
        <taxon>Saprospiria</taxon>
        <taxon>Saprospirales</taxon>
        <taxon>Haliscomenobacteraceae</taxon>
        <taxon>Haliscomenobacter</taxon>
    </lineage>
</organism>
<name>F4KXE9_HALH1</name>
<gene>
    <name evidence="3" type="ordered locus">Halhy_1463</name>
</gene>
<dbReference type="EMBL" id="CP002691">
    <property type="protein sequence ID" value="AEE49357.1"/>
    <property type="molecule type" value="Genomic_DNA"/>
</dbReference>
<proteinExistence type="predicted"/>
<dbReference type="RefSeq" id="WP_013763911.1">
    <property type="nucleotide sequence ID" value="NC_015510.1"/>
</dbReference>
<dbReference type="OrthoDB" id="726883at2"/>
<evidence type="ECO:0000313" key="3">
    <source>
        <dbReference type="EMBL" id="AEE49357.1"/>
    </source>
</evidence>
<dbReference type="Proteomes" id="UP000008461">
    <property type="component" value="Chromosome"/>
</dbReference>
<evidence type="ECO:0000259" key="1">
    <source>
        <dbReference type="Pfam" id="PF01408"/>
    </source>
</evidence>
<dbReference type="InterPro" id="IPR043906">
    <property type="entry name" value="Gfo/Idh/MocA_OxRdtase_bact_C"/>
</dbReference>
<feature type="domain" description="Gfo/Idh/MocA-like oxidoreductase bacterial type C-terminal" evidence="2">
    <location>
        <begin position="196"/>
        <end position="427"/>
    </location>
</feature>
<reference key="2">
    <citation type="submission" date="2011-04" db="EMBL/GenBank/DDBJ databases">
        <title>Complete sequence of chromosome of Haliscomenobacter hydrossis DSM 1100.</title>
        <authorList>
            <consortium name="US DOE Joint Genome Institute (JGI-PGF)"/>
            <person name="Lucas S."/>
            <person name="Han J."/>
            <person name="Lapidus A."/>
            <person name="Bruce D."/>
            <person name="Goodwin L."/>
            <person name="Pitluck S."/>
            <person name="Peters L."/>
            <person name="Kyrpides N."/>
            <person name="Mavromatis K."/>
            <person name="Ivanova N."/>
            <person name="Ovchinnikova G."/>
            <person name="Pagani I."/>
            <person name="Daligault H."/>
            <person name="Detter J.C."/>
            <person name="Han C."/>
            <person name="Land M."/>
            <person name="Hauser L."/>
            <person name="Markowitz V."/>
            <person name="Cheng J.-F."/>
            <person name="Hugenholtz P."/>
            <person name="Woyke T."/>
            <person name="Wu D."/>
            <person name="Verbarg S."/>
            <person name="Frueling A."/>
            <person name="Brambilla E."/>
            <person name="Klenk H.-P."/>
            <person name="Eisen J.A."/>
        </authorList>
    </citation>
    <scope>NUCLEOTIDE SEQUENCE</scope>
    <source>
        <strain>DSM 1100</strain>
    </source>
</reference>
<dbReference type="eggNOG" id="COG0673">
    <property type="taxonomic scope" value="Bacteria"/>
</dbReference>
<dbReference type="PANTHER" id="PTHR43818">
    <property type="entry name" value="BCDNA.GH03377"/>
    <property type="match status" value="1"/>
</dbReference>
<dbReference type="Gene3D" id="3.30.360.10">
    <property type="entry name" value="Dihydrodipicolinate Reductase, domain 2"/>
    <property type="match status" value="1"/>
</dbReference>
<dbReference type="PANTHER" id="PTHR43818:SF5">
    <property type="entry name" value="OXIDOREDUCTASE FAMILY PROTEIN"/>
    <property type="match status" value="1"/>
</dbReference>
<dbReference type="GO" id="GO:0000166">
    <property type="term" value="F:nucleotide binding"/>
    <property type="evidence" value="ECO:0007669"/>
    <property type="project" value="InterPro"/>
</dbReference>
<evidence type="ECO:0000313" key="4">
    <source>
        <dbReference type="Proteomes" id="UP000008461"/>
    </source>
</evidence>
<keyword evidence="4" id="KW-1185">Reference proteome</keyword>
<accession>F4KXE9</accession>